<proteinExistence type="predicted"/>
<evidence type="ECO:0000313" key="2">
    <source>
        <dbReference type="Proteomes" id="UP000324222"/>
    </source>
</evidence>
<evidence type="ECO:0000313" key="1">
    <source>
        <dbReference type="EMBL" id="MPC21220.1"/>
    </source>
</evidence>
<dbReference type="Proteomes" id="UP000324222">
    <property type="component" value="Unassembled WGS sequence"/>
</dbReference>
<organism evidence="1 2">
    <name type="scientific">Portunus trituberculatus</name>
    <name type="common">Swimming crab</name>
    <name type="synonym">Neptunus trituberculatus</name>
    <dbReference type="NCBI Taxonomy" id="210409"/>
    <lineage>
        <taxon>Eukaryota</taxon>
        <taxon>Metazoa</taxon>
        <taxon>Ecdysozoa</taxon>
        <taxon>Arthropoda</taxon>
        <taxon>Crustacea</taxon>
        <taxon>Multicrustacea</taxon>
        <taxon>Malacostraca</taxon>
        <taxon>Eumalacostraca</taxon>
        <taxon>Eucarida</taxon>
        <taxon>Decapoda</taxon>
        <taxon>Pleocyemata</taxon>
        <taxon>Brachyura</taxon>
        <taxon>Eubrachyura</taxon>
        <taxon>Portunoidea</taxon>
        <taxon>Portunidae</taxon>
        <taxon>Portuninae</taxon>
        <taxon>Portunus</taxon>
    </lineage>
</organism>
<keyword evidence="2" id="KW-1185">Reference proteome</keyword>
<reference evidence="1 2" key="1">
    <citation type="submission" date="2019-05" db="EMBL/GenBank/DDBJ databases">
        <title>Another draft genome of Portunus trituberculatus and its Hox gene families provides insights of decapod evolution.</title>
        <authorList>
            <person name="Jeong J.-H."/>
            <person name="Song I."/>
            <person name="Kim S."/>
            <person name="Choi T."/>
            <person name="Kim D."/>
            <person name="Ryu S."/>
            <person name="Kim W."/>
        </authorList>
    </citation>
    <scope>NUCLEOTIDE SEQUENCE [LARGE SCALE GENOMIC DNA]</scope>
    <source>
        <tissue evidence="1">Muscle</tissue>
    </source>
</reference>
<accession>A0A5B7DIJ2</accession>
<protein>
    <submittedName>
        <fullName evidence="1">Uncharacterized protein</fullName>
    </submittedName>
</protein>
<dbReference type="AlphaFoldDB" id="A0A5B7DIJ2"/>
<comment type="caution">
    <text evidence="1">The sequence shown here is derived from an EMBL/GenBank/DDBJ whole genome shotgun (WGS) entry which is preliminary data.</text>
</comment>
<dbReference type="EMBL" id="VSRR010000953">
    <property type="protein sequence ID" value="MPC21220.1"/>
    <property type="molecule type" value="Genomic_DNA"/>
</dbReference>
<gene>
    <name evidence="1" type="ORF">E2C01_014197</name>
</gene>
<name>A0A5B7DIJ2_PORTR</name>
<sequence>MKLVIKDVTGLHLAPSALIQPESQLASPPSTPRGRPHLNRTRVAINFNGPLHQMTPCQYAGREGREIKATYTC</sequence>